<proteinExistence type="predicted"/>
<sequence length="127" mass="13873">MPKRERLAARCVALASETCLKAGWGRACRAWIVRSRLLSMAVTGYVSVFDGKTVHLCACVICNDDRLVARRRSRAGSFKGGLYPKSVPRKSRGVCWTLTKQTGLPLEVDAQLAAPEVLTVACYTRGS</sequence>
<organism evidence="1 2">
    <name type="scientific">Peronospora matthiolae</name>
    <dbReference type="NCBI Taxonomy" id="2874970"/>
    <lineage>
        <taxon>Eukaryota</taxon>
        <taxon>Sar</taxon>
        <taxon>Stramenopiles</taxon>
        <taxon>Oomycota</taxon>
        <taxon>Peronosporomycetes</taxon>
        <taxon>Peronosporales</taxon>
        <taxon>Peronosporaceae</taxon>
        <taxon>Peronospora</taxon>
    </lineage>
</organism>
<name>A0AAV1U5R3_9STRA</name>
<reference evidence="1" key="1">
    <citation type="submission" date="2024-01" db="EMBL/GenBank/DDBJ databases">
        <authorList>
            <person name="Webb A."/>
        </authorList>
    </citation>
    <scope>NUCLEOTIDE SEQUENCE</scope>
    <source>
        <strain evidence="1">Pm1</strain>
    </source>
</reference>
<comment type="caution">
    <text evidence="1">The sequence shown here is derived from an EMBL/GenBank/DDBJ whole genome shotgun (WGS) entry which is preliminary data.</text>
</comment>
<gene>
    <name evidence="1" type="ORF">PM001_LOCUS13890</name>
</gene>
<evidence type="ECO:0000313" key="1">
    <source>
        <dbReference type="EMBL" id="CAK7928740.1"/>
    </source>
</evidence>
<dbReference type="EMBL" id="CAKLBY020000130">
    <property type="protein sequence ID" value="CAK7928740.1"/>
    <property type="molecule type" value="Genomic_DNA"/>
</dbReference>
<accession>A0AAV1U5R3</accession>
<dbReference type="AlphaFoldDB" id="A0AAV1U5R3"/>
<dbReference type="Proteomes" id="UP001162060">
    <property type="component" value="Unassembled WGS sequence"/>
</dbReference>
<evidence type="ECO:0000313" key="2">
    <source>
        <dbReference type="Proteomes" id="UP001162060"/>
    </source>
</evidence>
<protein>
    <submittedName>
        <fullName evidence="1">Uncharacterized protein</fullName>
    </submittedName>
</protein>